<sequence>MKKNLIIVTTVLGITLAGCGNEANQLNNNQTETNNDYLTQPIEYRMDEQQNNNNYTPEHSANKSKAYQQELNRRSPNQKEGQTSYADEELAGIADKITEEVEGISGVVEVQTVVTPFRVLVALKVNEHERMDPEVQNKVREAVERLTNRNDVAIYTDAAYFDRIKNLNARPLNY</sequence>
<dbReference type="AlphaFoldDB" id="A0A841PVW4"/>
<evidence type="ECO:0000256" key="1">
    <source>
        <dbReference type="SAM" id="MobiDB-lite"/>
    </source>
</evidence>
<name>A0A841PVW4_9BACI</name>
<evidence type="ECO:0008006" key="4">
    <source>
        <dbReference type="Google" id="ProtNLM"/>
    </source>
</evidence>
<reference evidence="2 3" key="1">
    <citation type="submission" date="2020-08" db="EMBL/GenBank/DDBJ databases">
        <title>Genomic Encyclopedia of Type Strains, Phase IV (KMG-IV): sequencing the most valuable type-strain genomes for metagenomic binning, comparative biology and taxonomic classification.</title>
        <authorList>
            <person name="Goeker M."/>
        </authorList>
    </citation>
    <scope>NUCLEOTIDE SEQUENCE [LARGE SCALE GENOMIC DNA]</scope>
    <source>
        <strain evidence="2 3">DSM 19612</strain>
    </source>
</reference>
<dbReference type="Pfam" id="PF09580">
    <property type="entry name" value="Spore_YhcN_YlaJ"/>
    <property type="match status" value="1"/>
</dbReference>
<dbReference type="EMBL" id="JACHGH010000001">
    <property type="protein sequence ID" value="MBB6451904.1"/>
    <property type="molecule type" value="Genomic_DNA"/>
</dbReference>
<evidence type="ECO:0000313" key="2">
    <source>
        <dbReference type="EMBL" id="MBB6451904.1"/>
    </source>
</evidence>
<accession>A0A841PVW4</accession>
<gene>
    <name evidence="2" type="ORF">HNQ94_000325</name>
</gene>
<feature type="region of interest" description="Disordered" evidence="1">
    <location>
        <begin position="50"/>
        <end position="85"/>
    </location>
</feature>
<dbReference type="InterPro" id="IPR019076">
    <property type="entry name" value="Spore_lipoprot_YhcN/YlaJ-like"/>
</dbReference>
<keyword evidence="3" id="KW-1185">Reference proteome</keyword>
<evidence type="ECO:0000313" key="3">
    <source>
        <dbReference type="Proteomes" id="UP000581688"/>
    </source>
</evidence>
<dbReference type="RefSeq" id="WP_174494532.1">
    <property type="nucleotide sequence ID" value="NZ_CADDWK010000001.1"/>
</dbReference>
<organism evidence="2 3">
    <name type="scientific">Salirhabdus euzebyi</name>
    <dbReference type="NCBI Taxonomy" id="394506"/>
    <lineage>
        <taxon>Bacteria</taxon>
        <taxon>Bacillati</taxon>
        <taxon>Bacillota</taxon>
        <taxon>Bacilli</taxon>
        <taxon>Bacillales</taxon>
        <taxon>Bacillaceae</taxon>
        <taxon>Salirhabdus</taxon>
    </lineage>
</organism>
<dbReference type="Proteomes" id="UP000581688">
    <property type="component" value="Unassembled WGS sequence"/>
</dbReference>
<proteinExistence type="predicted"/>
<comment type="caution">
    <text evidence="2">The sequence shown here is derived from an EMBL/GenBank/DDBJ whole genome shotgun (WGS) entry which is preliminary data.</text>
</comment>
<protein>
    <recommendedName>
        <fullName evidence="4">Sporulation lipoprotein YhcN/YlaJ (Spore_YhcN_YlaJ)</fullName>
    </recommendedName>
</protein>
<dbReference type="PROSITE" id="PS51257">
    <property type="entry name" value="PROKAR_LIPOPROTEIN"/>
    <property type="match status" value="1"/>
</dbReference>